<comment type="caution">
    <text evidence="1">The sequence shown here is derived from an EMBL/GenBank/DDBJ whole genome shotgun (WGS) entry which is preliminary data.</text>
</comment>
<name>A0ABV3IPD7_9ACTN</name>
<dbReference type="RefSeq" id="WP_324197103.1">
    <property type="nucleotide sequence ID" value="NZ_JADDOP010000007.1"/>
</dbReference>
<dbReference type="NCBIfam" id="NF042937">
    <property type="entry name" value="leader_Ms4533A"/>
    <property type="match status" value="1"/>
</dbReference>
<protein>
    <submittedName>
        <fullName evidence="1">Ms4533A family Cys-rich leader peptide</fullName>
    </submittedName>
</protein>
<dbReference type="EMBL" id="JBFASG010000004">
    <property type="protein sequence ID" value="MEV4922369.1"/>
    <property type="molecule type" value="Genomic_DNA"/>
</dbReference>
<keyword evidence="2" id="KW-1185">Reference proteome</keyword>
<dbReference type="Proteomes" id="UP001552479">
    <property type="component" value="Unassembled WGS sequence"/>
</dbReference>
<reference evidence="1 2" key="1">
    <citation type="submission" date="2024-06" db="EMBL/GenBank/DDBJ databases">
        <title>The Natural Products Discovery Center: Release of the First 8490 Sequenced Strains for Exploring Actinobacteria Biosynthetic Diversity.</title>
        <authorList>
            <person name="Kalkreuter E."/>
            <person name="Kautsar S.A."/>
            <person name="Yang D."/>
            <person name="Bader C.D."/>
            <person name="Teijaro C.N."/>
            <person name="Fluegel L."/>
            <person name="Davis C.M."/>
            <person name="Simpson J.R."/>
            <person name="Lauterbach L."/>
            <person name="Steele A.D."/>
            <person name="Gui C."/>
            <person name="Meng S."/>
            <person name="Li G."/>
            <person name="Viehrig K."/>
            <person name="Ye F."/>
            <person name="Su P."/>
            <person name="Kiefer A.F."/>
            <person name="Nichols A."/>
            <person name="Cepeda A.J."/>
            <person name="Yan W."/>
            <person name="Fan B."/>
            <person name="Jiang Y."/>
            <person name="Adhikari A."/>
            <person name="Zheng C.-J."/>
            <person name="Schuster L."/>
            <person name="Cowan T.M."/>
            <person name="Smanski M.J."/>
            <person name="Chevrette M.G."/>
            <person name="De Carvalho L.P.S."/>
            <person name="Shen B."/>
        </authorList>
    </citation>
    <scope>NUCLEOTIDE SEQUENCE [LARGE SCALE GENOMIC DNA]</scope>
    <source>
        <strain evidence="1 2">NPDC053791</strain>
    </source>
</reference>
<evidence type="ECO:0000313" key="1">
    <source>
        <dbReference type="EMBL" id="MEV4922369.1"/>
    </source>
</evidence>
<proteinExistence type="predicted"/>
<gene>
    <name evidence="1" type="ORF">AB0L03_05885</name>
</gene>
<sequence length="30" mass="3211">MSYRHASENAAFVLALIGVAAHSVADIHCR</sequence>
<evidence type="ECO:0000313" key="2">
    <source>
        <dbReference type="Proteomes" id="UP001552479"/>
    </source>
</evidence>
<organism evidence="1 2">
    <name type="scientific">Streptomyces roseoverticillatus</name>
    <dbReference type="NCBI Taxonomy" id="66429"/>
    <lineage>
        <taxon>Bacteria</taxon>
        <taxon>Bacillati</taxon>
        <taxon>Actinomycetota</taxon>
        <taxon>Actinomycetes</taxon>
        <taxon>Kitasatosporales</taxon>
        <taxon>Streptomycetaceae</taxon>
        <taxon>Streptomyces</taxon>
    </lineage>
</organism>
<accession>A0ABV3IPD7</accession>